<proteinExistence type="predicted"/>
<accession>A0AA39M158</accession>
<organism evidence="1 2">
    <name type="scientific">Steinernema hermaphroditum</name>
    <dbReference type="NCBI Taxonomy" id="289476"/>
    <lineage>
        <taxon>Eukaryota</taxon>
        <taxon>Metazoa</taxon>
        <taxon>Ecdysozoa</taxon>
        <taxon>Nematoda</taxon>
        <taxon>Chromadorea</taxon>
        <taxon>Rhabditida</taxon>
        <taxon>Tylenchina</taxon>
        <taxon>Panagrolaimomorpha</taxon>
        <taxon>Strongyloidoidea</taxon>
        <taxon>Steinernematidae</taxon>
        <taxon>Steinernema</taxon>
    </lineage>
</organism>
<name>A0AA39M158_9BILA</name>
<evidence type="ECO:0000313" key="2">
    <source>
        <dbReference type="Proteomes" id="UP001175271"/>
    </source>
</evidence>
<protein>
    <submittedName>
        <fullName evidence="1">Uncharacterized protein</fullName>
    </submittedName>
</protein>
<reference evidence="1" key="1">
    <citation type="submission" date="2023-06" db="EMBL/GenBank/DDBJ databases">
        <title>Genomic analysis of the entomopathogenic nematode Steinernema hermaphroditum.</title>
        <authorList>
            <person name="Schwarz E.M."/>
            <person name="Heppert J.K."/>
            <person name="Baniya A."/>
            <person name="Schwartz H.T."/>
            <person name="Tan C.-H."/>
            <person name="Antoshechkin I."/>
            <person name="Sternberg P.W."/>
            <person name="Goodrich-Blair H."/>
            <person name="Dillman A.R."/>
        </authorList>
    </citation>
    <scope>NUCLEOTIDE SEQUENCE</scope>
    <source>
        <strain evidence="1">PS9179</strain>
        <tissue evidence="1">Whole animal</tissue>
    </source>
</reference>
<dbReference type="EMBL" id="JAUCMV010000002">
    <property type="protein sequence ID" value="KAK0417032.1"/>
    <property type="molecule type" value="Genomic_DNA"/>
</dbReference>
<keyword evidence="2" id="KW-1185">Reference proteome</keyword>
<evidence type="ECO:0000313" key="1">
    <source>
        <dbReference type="EMBL" id="KAK0417032.1"/>
    </source>
</evidence>
<comment type="caution">
    <text evidence="1">The sequence shown here is derived from an EMBL/GenBank/DDBJ whole genome shotgun (WGS) entry which is preliminary data.</text>
</comment>
<gene>
    <name evidence="1" type="ORF">QR680_012795</name>
</gene>
<dbReference type="Proteomes" id="UP001175271">
    <property type="component" value="Unassembled WGS sequence"/>
</dbReference>
<sequence length="106" mass="12570">MDWYDYFPLGPGVNDDEEQDDIWSIWTFDGDDFLKMWLLAWGDHYEELFPVRPERFIQVLREQYVVFSRGTASLREENPPATYNPRRPRSTVETLILASVNDGRPL</sequence>
<dbReference type="AlphaFoldDB" id="A0AA39M158"/>